<dbReference type="InterPro" id="IPR029045">
    <property type="entry name" value="ClpP/crotonase-like_dom_sf"/>
</dbReference>
<dbReference type="Gene3D" id="1.10.12.10">
    <property type="entry name" value="Lyase 2-enoyl-coa Hydratase, Chain A, domain 2"/>
    <property type="match status" value="1"/>
</dbReference>
<sequence length="258" mass="27435">MSVDLRLDGPIATITLNRPEKLNSIDLAMRVELQDVWRELATDSRIRVAVLTGAGERAFCTGTDLKGVPPPADAFATQAFGSPGGDHLLAGLDTDVPLIAAVNGYAFGGGFEIALACDIRLAAENAEFALTEARVGSIPGAGGTQRLPRIIGQSLAMQLLLTGDRLAAPDALRCGLVSEVLPAGELLPRAQALAERIARNAPLSVRAIKRLVRIGLQAPLPAAMELERMAFGLIRDTDDRAEGRRAFAEKRDPDFHGR</sequence>
<dbReference type="GO" id="GO:0006635">
    <property type="term" value="P:fatty acid beta-oxidation"/>
    <property type="evidence" value="ECO:0007669"/>
    <property type="project" value="TreeGrafter"/>
</dbReference>
<dbReference type="Pfam" id="PF00378">
    <property type="entry name" value="ECH_1"/>
    <property type="match status" value="1"/>
</dbReference>
<evidence type="ECO:0000256" key="1">
    <source>
        <dbReference type="ARBA" id="ARBA00005254"/>
    </source>
</evidence>
<dbReference type="SUPFAM" id="SSF52096">
    <property type="entry name" value="ClpP/crotonase"/>
    <property type="match status" value="1"/>
</dbReference>
<dbReference type="FunFam" id="1.10.12.10:FF:000001">
    <property type="entry name" value="Probable enoyl-CoA hydratase, mitochondrial"/>
    <property type="match status" value="1"/>
</dbReference>
<comment type="catalytic activity">
    <reaction evidence="4">
        <text>a (3S)-3-hydroxyacyl-CoA = a (2E)-enoyl-CoA + H2O</text>
        <dbReference type="Rhea" id="RHEA:16105"/>
        <dbReference type="ChEBI" id="CHEBI:15377"/>
        <dbReference type="ChEBI" id="CHEBI:57318"/>
        <dbReference type="ChEBI" id="CHEBI:58856"/>
        <dbReference type="EC" id="4.2.1.17"/>
    </reaction>
</comment>
<comment type="catalytic activity">
    <reaction evidence="5">
        <text>a 4-saturated-(3S)-3-hydroxyacyl-CoA = a (3E)-enoyl-CoA + H2O</text>
        <dbReference type="Rhea" id="RHEA:20724"/>
        <dbReference type="ChEBI" id="CHEBI:15377"/>
        <dbReference type="ChEBI" id="CHEBI:58521"/>
        <dbReference type="ChEBI" id="CHEBI:137480"/>
        <dbReference type="EC" id="4.2.1.17"/>
    </reaction>
</comment>
<keyword evidence="8" id="KW-1185">Reference proteome</keyword>
<accession>A0A5M3WWG5</accession>
<dbReference type="GO" id="GO:0004300">
    <property type="term" value="F:enoyl-CoA hydratase activity"/>
    <property type="evidence" value="ECO:0007669"/>
    <property type="project" value="UniProtKB-EC"/>
</dbReference>
<evidence type="ECO:0000256" key="5">
    <source>
        <dbReference type="ARBA" id="ARBA00023717"/>
    </source>
</evidence>
<dbReference type="Gene3D" id="3.90.226.10">
    <property type="entry name" value="2-enoyl-CoA Hydratase, Chain A, domain 1"/>
    <property type="match status" value="1"/>
</dbReference>
<dbReference type="PROSITE" id="PS00166">
    <property type="entry name" value="ENOYL_COA_HYDRATASE"/>
    <property type="match status" value="1"/>
</dbReference>
<dbReference type="InterPro" id="IPR001753">
    <property type="entry name" value="Enoyl-CoA_hydra/iso"/>
</dbReference>
<dbReference type="AlphaFoldDB" id="A0A5M3WWG5"/>
<dbReference type="OrthoDB" id="9775794at2"/>
<evidence type="ECO:0000256" key="3">
    <source>
        <dbReference type="ARBA" id="ARBA00023239"/>
    </source>
</evidence>
<evidence type="ECO:0000313" key="7">
    <source>
        <dbReference type="EMBL" id="GES13090.1"/>
    </source>
</evidence>
<evidence type="ECO:0000256" key="6">
    <source>
        <dbReference type="RuleBase" id="RU003707"/>
    </source>
</evidence>
<dbReference type="EC" id="4.2.1.17" evidence="2"/>
<dbReference type="CDD" id="cd06558">
    <property type="entry name" value="crotonase-like"/>
    <property type="match status" value="1"/>
</dbReference>
<protein>
    <recommendedName>
        <fullName evidence="2">enoyl-CoA hydratase</fullName>
        <ecNumber evidence="2">4.2.1.17</ecNumber>
    </recommendedName>
</protein>
<gene>
    <name evidence="7" type="ORF">Amac_066870</name>
</gene>
<reference evidence="7 8" key="1">
    <citation type="submission" date="2019-10" db="EMBL/GenBank/DDBJ databases">
        <title>Whole genome shotgun sequence of Acrocarpospora macrocephala NBRC 16266.</title>
        <authorList>
            <person name="Ichikawa N."/>
            <person name="Kimura A."/>
            <person name="Kitahashi Y."/>
            <person name="Komaki H."/>
            <person name="Oguchi A."/>
        </authorList>
    </citation>
    <scope>NUCLEOTIDE SEQUENCE [LARGE SCALE GENOMIC DNA]</scope>
    <source>
        <strain evidence="7 8">NBRC 16266</strain>
    </source>
</reference>
<evidence type="ECO:0000256" key="2">
    <source>
        <dbReference type="ARBA" id="ARBA00012076"/>
    </source>
</evidence>
<name>A0A5M3WWG5_9ACTN</name>
<dbReference type="PANTHER" id="PTHR11941">
    <property type="entry name" value="ENOYL-COA HYDRATASE-RELATED"/>
    <property type="match status" value="1"/>
</dbReference>
<comment type="similarity">
    <text evidence="1 6">Belongs to the enoyl-CoA hydratase/isomerase family.</text>
</comment>
<dbReference type="RefSeq" id="WP_155358366.1">
    <property type="nucleotide sequence ID" value="NZ_BAAAHL010000044.1"/>
</dbReference>
<evidence type="ECO:0000313" key="8">
    <source>
        <dbReference type="Proteomes" id="UP000331127"/>
    </source>
</evidence>
<organism evidence="7 8">
    <name type="scientific">Acrocarpospora macrocephala</name>
    <dbReference type="NCBI Taxonomy" id="150177"/>
    <lineage>
        <taxon>Bacteria</taxon>
        <taxon>Bacillati</taxon>
        <taxon>Actinomycetota</taxon>
        <taxon>Actinomycetes</taxon>
        <taxon>Streptosporangiales</taxon>
        <taxon>Streptosporangiaceae</taxon>
        <taxon>Acrocarpospora</taxon>
    </lineage>
</organism>
<dbReference type="FunFam" id="3.90.226.10:FF:000009">
    <property type="entry name" value="Carnitinyl-CoA dehydratase"/>
    <property type="match status" value="1"/>
</dbReference>
<dbReference type="Proteomes" id="UP000331127">
    <property type="component" value="Unassembled WGS sequence"/>
</dbReference>
<dbReference type="InterPro" id="IPR018376">
    <property type="entry name" value="Enoyl-CoA_hyd/isom_CS"/>
</dbReference>
<dbReference type="InterPro" id="IPR014748">
    <property type="entry name" value="Enoyl-CoA_hydra_C"/>
</dbReference>
<proteinExistence type="inferred from homology"/>
<evidence type="ECO:0000256" key="4">
    <source>
        <dbReference type="ARBA" id="ARBA00023709"/>
    </source>
</evidence>
<keyword evidence="3" id="KW-0456">Lyase</keyword>
<dbReference type="EMBL" id="BLAE01000042">
    <property type="protein sequence ID" value="GES13090.1"/>
    <property type="molecule type" value="Genomic_DNA"/>
</dbReference>
<dbReference type="PANTHER" id="PTHR11941:SF54">
    <property type="entry name" value="ENOYL-COA HYDRATASE, MITOCHONDRIAL"/>
    <property type="match status" value="1"/>
</dbReference>
<comment type="caution">
    <text evidence="7">The sequence shown here is derived from an EMBL/GenBank/DDBJ whole genome shotgun (WGS) entry which is preliminary data.</text>
</comment>